<dbReference type="KEGG" id="pxv:FXF36_03890"/>
<sequence length="336" mass="37740">MSLGKKLYNTNSFAPNWRSKLPVAPVTINKEHEYRKDRCIHGQPPVYKRFINSLKVQEMPFYASSKKASYTIEAAVILPLFISMMVFGLFMFRLLQVQSGVQQAIDYASRTMAITLGNMSNYGESDKDEDISGQEPTIGGEVSEAVLLASTIALSGVEIAKNEVPIGFVDGGALGFDFFDTTVEGNYIDIRVNYQMTFPVGLLGHYSFDVSQRARNRKWVGYDKSENTTDARYVYVTEKGEVYHTNYNCTYLNPSVHRLPKGELSEARNKSGGVYNVCERCKGKDAHGFIFVTDYGTAYHKDINCTEIKHNIKKVLYEDVKDSMRACSKCSAGEKN</sequence>
<feature type="transmembrane region" description="Helical" evidence="1">
    <location>
        <begin position="74"/>
        <end position="95"/>
    </location>
</feature>
<dbReference type="RefSeq" id="WP_151622567.1">
    <property type="nucleotide sequence ID" value="NZ_CP043028.1"/>
</dbReference>
<dbReference type="EMBL" id="CP043028">
    <property type="protein sequence ID" value="QFJ54071.1"/>
    <property type="molecule type" value="Genomic_DNA"/>
</dbReference>
<keyword evidence="1" id="KW-1133">Transmembrane helix</keyword>
<proteinExistence type="predicted"/>
<keyword evidence="1" id="KW-0812">Transmembrane</keyword>
<dbReference type="Proteomes" id="UP000327030">
    <property type="component" value="Chromosome 1"/>
</dbReference>
<organism evidence="2 3">
    <name type="scientific">Pseudobutyrivibrio xylanivorans</name>
    <dbReference type="NCBI Taxonomy" id="185007"/>
    <lineage>
        <taxon>Bacteria</taxon>
        <taxon>Bacillati</taxon>
        <taxon>Bacillota</taxon>
        <taxon>Clostridia</taxon>
        <taxon>Lachnospirales</taxon>
        <taxon>Lachnospiraceae</taxon>
        <taxon>Pseudobutyrivibrio</taxon>
    </lineage>
</organism>
<name>A0A5P6VT75_PSEXY</name>
<keyword evidence="1" id="KW-0472">Membrane</keyword>
<reference evidence="3" key="1">
    <citation type="submission" date="2019-08" db="EMBL/GenBank/DDBJ databases">
        <title>Complete Genome Sequence of the Polysaccharide-Degrading Rumen Bacterium Pseudobutyrivibrio xylanivorans MA3014.</title>
        <authorList>
            <person name="Palevich N."/>
            <person name="Maclean P.H."/>
            <person name="Kelly W.J."/>
            <person name="Leahy S.C."/>
            <person name="Rakonjac J."/>
            <person name="Attwood G.T."/>
        </authorList>
    </citation>
    <scope>NUCLEOTIDE SEQUENCE [LARGE SCALE GENOMIC DNA]</scope>
    <source>
        <strain evidence="3">MA3014</strain>
    </source>
</reference>
<dbReference type="OrthoDB" id="1766790at2"/>
<accession>A0A5P6VT75</accession>
<evidence type="ECO:0000313" key="2">
    <source>
        <dbReference type="EMBL" id="QFJ54071.1"/>
    </source>
</evidence>
<gene>
    <name evidence="2" type="ORF">FXF36_03890</name>
</gene>
<evidence type="ECO:0000313" key="3">
    <source>
        <dbReference type="Proteomes" id="UP000327030"/>
    </source>
</evidence>
<evidence type="ECO:0000256" key="1">
    <source>
        <dbReference type="SAM" id="Phobius"/>
    </source>
</evidence>
<protein>
    <submittedName>
        <fullName evidence="2">Pilus assembly protein</fullName>
    </submittedName>
</protein>
<dbReference type="AlphaFoldDB" id="A0A5P6VT75"/>